<comment type="caution">
    <text evidence="12">The sequence shown here is derived from an EMBL/GenBank/DDBJ whole genome shotgun (WGS) entry which is preliminary data.</text>
</comment>
<dbReference type="SMART" id="SM00399">
    <property type="entry name" value="ZnF_C4"/>
    <property type="match status" value="1"/>
</dbReference>
<dbReference type="OrthoDB" id="6352325at2759"/>
<dbReference type="GO" id="GO:0000122">
    <property type="term" value="P:negative regulation of transcription by RNA polymerase II"/>
    <property type="evidence" value="ECO:0007669"/>
    <property type="project" value="TreeGrafter"/>
</dbReference>
<keyword evidence="9" id="KW-0539">Nucleus</keyword>
<evidence type="ECO:0000259" key="10">
    <source>
        <dbReference type="PROSITE" id="PS51030"/>
    </source>
</evidence>
<dbReference type="GO" id="GO:0008270">
    <property type="term" value="F:zinc ion binding"/>
    <property type="evidence" value="ECO:0007669"/>
    <property type="project" value="UniProtKB-KW"/>
</dbReference>
<reference evidence="12 13" key="1">
    <citation type="submission" date="2015-12" db="EMBL/GenBank/DDBJ databases">
        <title>The genome of Folsomia candida.</title>
        <authorList>
            <person name="Faddeeva A."/>
            <person name="Derks M.F."/>
            <person name="Anvar Y."/>
            <person name="Smit S."/>
            <person name="Van Straalen N."/>
            <person name="Roelofs D."/>
        </authorList>
    </citation>
    <scope>NUCLEOTIDE SEQUENCE [LARGE SCALE GENOMIC DNA]</scope>
    <source>
        <strain evidence="12 13">VU population</strain>
        <tissue evidence="12">Whole body</tissue>
    </source>
</reference>
<sequence>MLKVQDNIELKSLPESKVKKRAPRKSKKLEGRIFRTNMPCGVCGDKAKAQNYGGISCNSCRSFFHYYVLHKVPDPTCFQHLGGNCKFAKKCVVDKLTRKKCKPCRFFKCVSIGMSPAWVWRQYEKAQEIKQKNDHANVLFDQKTKILSDEETQKIENLSKFYQSACELIPYTFLTRAENEVLTCTKISLIDIGRLSTAIRRFVCFARMLPEFANLSLHDQSNLLRRSVLEMLFLRALITYDIENCRVGSYTDKFPEKFPVLTEDEFISVIPKHVAEMYFNLYKRIRSIAPDETSIMLLIPLALFSDSGGNENCTDFDDTHAINSAQELYTSLLEKYLTSTQGRAKGRLLFPRLLSQLASITEISHLHQGLPLNMTDDQVDKMHQHLHLLQMKSGERRVNHEPPFPGNGTPFVQQQRECCKKFATLEKPGFPKTGGSNFPASTPETLPFLIHTFVNVPGEFGIRQDYYEKGAHIGVEKALMRRMPQLLACPWDSLVNSVENLVISDVPTFAK</sequence>
<dbReference type="GO" id="GO:0045944">
    <property type="term" value="P:positive regulation of transcription by RNA polymerase II"/>
    <property type="evidence" value="ECO:0007669"/>
    <property type="project" value="TreeGrafter"/>
</dbReference>
<dbReference type="GO" id="GO:0004879">
    <property type="term" value="F:nuclear receptor activity"/>
    <property type="evidence" value="ECO:0007669"/>
    <property type="project" value="TreeGrafter"/>
</dbReference>
<dbReference type="PRINTS" id="PR00047">
    <property type="entry name" value="STROIDFINGER"/>
</dbReference>
<protein>
    <submittedName>
        <fullName evidence="12">Retinoic acid receptor alpha</fullName>
    </submittedName>
</protein>
<dbReference type="SUPFAM" id="SSF57716">
    <property type="entry name" value="Glucocorticoid receptor-like (DNA-binding domain)"/>
    <property type="match status" value="1"/>
</dbReference>
<dbReference type="EMBL" id="LNIX01000036">
    <property type="protein sequence ID" value="OXA39935.1"/>
    <property type="molecule type" value="Genomic_DNA"/>
</dbReference>
<evidence type="ECO:0000256" key="8">
    <source>
        <dbReference type="ARBA" id="ARBA00023170"/>
    </source>
</evidence>
<keyword evidence="8 12" id="KW-0675">Receptor</keyword>
<dbReference type="PANTHER" id="PTHR24082">
    <property type="entry name" value="NUCLEAR HORMONE RECEPTOR"/>
    <property type="match status" value="1"/>
</dbReference>
<keyword evidence="5" id="KW-0805">Transcription regulation</keyword>
<feature type="domain" description="Nuclear receptor" evidence="10">
    <location>
        <begin position="37"/>
        <end position="121"/>
    </location>
</feature>
<accession>A0A226D2X2</accession>
<gene>
    <name evidence="12" type="ORF">Fcan01_25370</name>
</gene>
<dbReference type="Pfam" id="PF00105">
    <property type="entry name" value="zf-C4"/>
    <property type="match status" value="1"/>
</dbReference>
<keyword evidence="4" id="KW-0862">Zinc</keyword>
<dbReference type="InterPro" id="IPR001628">
    <property type="entry name" value="Znf_hrmn_rcpt"/>
</dbReference>
<evidence type="ECO:0000313" key="12">
    <source>
        <dbReference type="EMBL" id="OXA39935.1"/>
    </source>
</evidence>
<dbReference type="Proteomes" id="UP000198287">
    <property type="component" value="Unassembled WGS sequence"/>
</dbReference>
<proteinExistence type="predicted"/>
<keyword evidence="13" id="KW-1185">Reference proteome</keyword>
<dbReference type="STRING" id="158441.A0A226D2X2"/>
<keyword evidence="6" id="KW-0238">DNA-binding</keyword>
<evidence type="ECO:0000256" key="6">
    <source>
        <dbReference type="ARBA" id="ARBA00023125"/>
    </source>
</evidence>
<dbReference type="Gene3D" id="3.30.50.10">
    <property type="entry name" value="Erythroid Transcription Factor GATA-1, subunit A"/>
    <property type="match status" value="1"/>
</dbReference>
<evidence type="ECO:0000256" key="2">
    <source>
        <dbReference type="ARBA" id="ARBA00022723"/>
    </source>
</evidence>
<evidence type="ECO:0000256" key="7">
    <source>
        <dbReference type="ARBA" id="ARBA00023163"/>
    </source>
</evidence>
<evidence type="ECO:0000256" key="4">
    <source>
        <dbReference type="ARBA" id="ARBA00022833"/>
    </source>
</evidence>
<dbReference type="GO" id="GO:0005634">
    <property type="term" value="C:nucleus"/>
    <property type="evidence" value="ECO:0007669"/>
    <property type="project" value="UniProtKB-SubCell"/>
</dbReference>
<keyword evidence="2" id="KW-0479">Metal-binding</keyword>
<dbReference type="SMART" id="SM00430">
    <property type="entry name" value="HOLI"/>
    <property type="match status" value="1"/>
</dbReference>
<dbReference type="GO" id="GO:0000978">
    <property type="term" value="F:RNA polymerase II cis-regulatory region sequence-specific DNA binding"/>
    <property type="evidence" value="ECO:0007669"/>
    <property type="project" value="TreeGrafter"/>
</dbReference>
<comment type="subcellular location">
    <subcellularLocation>
        <location evidence="1">Nucleus</location>
    </subcellularLocation>
</comment>
<evidence type="ECO:0000256" key="3">
    <source>
        <dbReference type="ARBA" id="ARBA00022771"/>
    </source>
</evidence>
<dbReference type="InterPro" id="IPR000536">
    <property type="entry name" value="Nucl_hrmn_rcpt_lig-bd"/>
</dbReference>
<dbReference type="SUPFAM" id="SSF48508">
    <property type="entry name" value="Nuclear receptor ligand-binding domain"/>
    <property type="match status" value="1"/>
</dbReference>
<evidence type="ECO:0000256" key="9">
    <source>
        <dbReference type="ARBA" id="ARBA00023242"/>
    </source>
</evidence>
<dbReference type="PROSITE" id="PS51843">
    <property type="entry name" value="NR_LBD"/>
    <property type="match status" value="1"/>
</dbReference>
<dbReference type="PRINTS" id="PR00398">
    <property type="entry name" value="STRDHORMONER"/>
</dbReference>
<organism evidence="12 13">
    <name type="scientific">Folsomia candida</name>
    <name type="common">Springtail</name>
    <dbReference type="NCBI Taxonomy" id="158441"/>
    <lineage>
        <taxon>Eukaryota</taxon>
        <taxon>Metazoa</taxon>
        <taxon>Ecdysozoa</taxon>
        <taxon>Arthropoda</taxon>
        <taxon>Hexapoda</taxon>
        <taxon>Collembola</taxon>
        <taxon>Entomobryomorpha</taxon>
        <taxon>Isotomoidea</taxon>
        <taxon>Isotomidae</taxon>
        <taxon>Proisotominae</taxon>
        <taxon>Folsomia</taxon>
    </lineage>
</organism>
<dbReference type="GO" id="GO:0030154">
    <property type="term" value="P:cell differentiation"/>
    <property type="evidence" value="ECO:0007669"/>
    <property type="project" value="TreeGrafter"/>
</dbReference>
<dbReference type="PANTHER" id="PTHR24082:SF482">
    <property type="entry name" value="NUCLEAR RECEPTOR"/>
    <property type="match status" value="1"/>
</dbReference>
<keyword evidence="7" id="KW-0804">Transcription</keyword>
<evidence type="ECO:0000259" key="11">
    <source>
        <dbReference type="PROSITE" id="PS51843"/>
    </source>
</evidence>
<evidence type="ECO:0000313" key="13">
    <source>
        <dbReference type="Proteomes" id="UP000198287"/>
    </source>
</evidence>
<name>A0A226D2X2_FOLCA</name>
<dbReference type="Gene3D" id="1.10.565.10">
    <property type="entry name" value="Retinoid X Receptor"/>
    <property type="match status" value="1"/>
</dbReference>
<keyword evidence="3" id="KW-0863">Zinc-finger</keyword>
<dbReference type="InterPro" id="IPR050234">
    <property type="entry name" value="Nuclear_hormone_rcpt_NR1"/>
</dbReference>
<dbReference type="AlphaFoldDB" id="A0A226D2X2"/>
<evidence type="ECO:0000256" key="1">
    <source>
        <dbReference type="ARBA" id="ARBA00004123"/>
    </source>
</evidence>
<dbReference type="InterPro" id="IPR001723">
    <property type="entry name" value="Nuclear_hrmn_rcpt"/>
</dbReference>
<feature type="domain" description="NR LBD" evidence="11">
    <location>
        <begin position="150"/>
        <end position="393"/>
    </location>
</feature>
<evidence type="ECO:0000256" key="5">
    <source>
        <dbReference type="ARBA" id="ARBA00023015"/>
    </source>
</evidence>
<dbReference type="InterPro" id="IPR013088">
    <property type="entry name" value="Znf_NHR/GATA"/>
</dbReference>
<dbReference type="InterPro" id="IPR035500">
    <property type="entry name" value="NHR-like_dom_sf"/>
</dbReference>
<dbReference type="PROSITE" id="PS51030">
    <property type="entry name" value="NUCLEAR_REC_DBD_2"/>
    <property type="match status" value="1"/>
</dbReference>
<dbReference type="Pfam" id="PF00104">
    <property type="entry name" value="Hormone_recep"/>
    <property type="match status" value="1"/>
</dbReference>